<dbReference type="KEGG" id="rsu:NHU_03590"/>
<gene>
    <name evidence="3" type="primary">flgB</name>
    <name evidence="3" type="ORF">NHU_03590</name>
</gene>
<dbReference type="PATRIC" id="fig|35806.4.peg.3687"/>
<dbReference type="NCBIfam" id="NF009270">
    <property type="entry name" value="PRK12627.1"/>
    <property type="match status" value="1"/>
</dbReference>
<evidence type="ECO:0000313" key="3">
    <source>
        <dbReference type="EMBL" id="BAQ70722.1"/>
    </source>
</evidence>
<evidence type="ECO:0000259" key="2">
    <source>
        <dbReference type="Pfam" id="PF00460"/>
    </source>
</evidence>
<keyword evidence="3" id="KW-0966">Cell projection</keyword>
<dbReference type="eggNOG" id="COG1815">
    <property type="taxonomic scope" value="Bacteria"/>
</dbReference>
<dbReference type="InterPro" id="IPR001444">
    <property type="entry name" value="Flag_bb_rod_N"/>
</dbReference>
<dbReference type="AlphaFoldDB" id="A0A0D6B6J1"/>
<protein>
    <submittedName>
        <fullName evidence="3">Flagellar basal body rod protein FlgB</fullName>
    </submittedName>
</protein>
<keyword evidence="3" id="KW-0282">Flagellum</keyword>
<proteinExistence type="predicted"/>
<feature type="domain" description="Flagellar basal body rod protein N-terminal" evidence="2">
    <location>
        <begin position="20"/>
        <end position="38"/>
    </location>
</feature>
<dbReference type="EMBL" id="AP014800">
    <property type="protein sequence ID" value="BAQ70722.1"/>
    <property type="molecule type" value="Genomic_DNA"/>
</dbReference>
<name>A0A0D6B6J1_RHOSU</name>
<reference evidence="3 4" key="1">
    <citation type="submission" date="2015-02" db="EMBL/GenBank/DDBJ databases">
        <title>Genome sequene of Rhodovulum sulfidophilum DSM 2351.</title>
        <authorList>
            <person name="Nagao N."/>
        </authorList>
    </citation>
    <scope>NUCLEOTIDE SEQUENCE [LARGE SCALE GENOMIC DNA]</scope>
    <source>
        <strain evidence="3 4">DSM 2351</strain>
    </source>
</reference>
<evidence type="ECO:0000313" key="4">
    <source>
        <dbReference type="Proteomes" id="UP000064912"/>
    </source>
</evidence>
<sequence length="129" mass="14415">MFEKLEIFRMASGLAKHAGTRQTVIARNIANSDTPGYRAEDVADFAKTYRRSDTGTQMRATRPGHMAWRETAYAARNTDSADPQEPNGNTVSVEDQMVKAVETKRQHDLALAVYRSSLGILRTSLGRQR</sequence>
<comment type="subcellular location">
    <subcellularLocation>
        <location evidence="1">Bacterial flagellum basal body</location>
    </subcellularLocation>
</comment>
<organism evidence="3 4">
    <name type="scientific">Rhodovulum sulfidophilum</name>
    <name type="common">Rhodobacter sulfidophilus</name>
    <dbReference type="NCBI Taxonomy" id="35806"/>
    <lineage>
        <taxon>Bacteria</taxon>
        <taxon>Pseudomonadati</taxon>
        <taxon>Pseudomonadota</taxon>
        <taxon>Alphaproteobacteria</taxon>
        <taxon>Rhodobacterales</taxon>
        <taxon>Paracoccaceae</taxon>
        <taxon>Rhodovulum</taxon>
    </lineage>
</organism>
<dbReference type="Pfam" id="PF00460">
    <property type="entry name" value="Flg_bb_rod"/>
    <property type="match status" value="1"/>
</dbReference>
<dbReference type="Proteomes" id="UP000064912">
    <property type="component" value="Chromosome"/>
</dbReference>
<keyword evidence="3" id="KW-0969">Cilium</keyword>
<accession>A0A0D6B6J1</accession>
<evidence type="ECO:0000256" key="1">
    <source>
        <dbReference type="ARBA" id="ARBA00004117"/>
    </source>
</evidence>
<dbReference type="GO" id="GO:0009425">
    <property type="term" value="C:bacterial-type flagellum basal body"/>
    <property type="evidence" value="ECO:0007669"/>
    <property type="project" value="UniProtKB-SubCell"/>
</dbReference>